<keyword evidence="2" id="KW-1185">Reference proteome</keyword>
<dbReference type="AlphaFoldDB" id="A0AA39MUK4"/>
<comment type="caution">
    <text evidence="1">The sequence shown here is derived from an EMBL/GenBank/DDBJ whole genome shotgun (WGS) entry which is preliminary data.</text>
</comment>
<gene>
    <name evidence="1" type="ORF">EV420DRAFT_1484030</name>
</gene>
<evidence type="ECO:0000313" key="1">
    <source>
        <dbReference type="EMBL" id="KAK0446599.1"/>
    </source>
</evidence>
<dbReference type="RefSeq" id="XP_060325948.1">
    <property type="nucleotide sequence ID" value="XM_060470036.1"/>
</dbReference>
<organism evidence="1 2">
    <name type="scientific">Armillaria tabescens</name>
    <name type="common">Ringless honey mushroom</name>
    <name type="synonym">Agaricus tabescens</name>
    <dbReference type="NCBI Taxonomy" id="1929756"/>
    <lineage>
        <taxon>Eukaryota</taxon>
        <taxon>Fungi</taxon>
        <taxon>Dikarya</taxon>
        <taxon>Basidiomycota</taxon>
        <taxon>Agaricomycotina</taxon>
        <taxon>Agaricomycetes</taxon>
        <taxon>Agaricomycetidae</taxon>
        <taxon>Agaricales</taxon>
        <taxon>Marasmiineae</taxon>
        <taxon>Physalacriaceae</taxon>
        <taxon>Desarmillaria</taxon>
    </lineage>
</organism>
<sequence>MAVEVVEDTDVIWAIDRVIVTHSRTEFEGAKLGEEDTSEDLRYLGREIEIAEVAGVMLILGSLSLMKPCRQQDRRERWCILVGRGKKRDFVECANMKRQGSFAGINLLSSVLREHHLEECCFSRLVRHLTWELSPLECREISKGAIFEYLSDKTFMRNSGILFLNDKSSNSDSRNINRGSAGGSRQIGTCKEWYFSNRMSTSVWRWVISDLSW</sequence>
<dbReference type="Proteomes" id="UP001175211">
    <property type="component" value="Unassembled WGS sequence"/>
</dbReference>
<accession>A0AA39MUK4</accession>
<protein>
    <submittedName>
        <fullName evidence="1">Uncharacterized protein</fullName>
    </submittedName>
</protein>
<reference evidence="1" key="1">
    <citation type="submission" date="2023-06" db="EMBL/GenBank/DDBJ databases">
        <authorList>
            <consortium name="Lawrence Berkeley National Laboratory"/>
            <person name="Ahrendt S."/>
            <person name="Sahu N."/>
            <person name="Indic B."/>
            <person name="Wong-Bajracharya J."/>
            <person name="Merenyi Z."/>
            <person name="Ke H.-M."/>
            <person name="Monk M."/>
            <person name="Kocsube S."/>
            <person name="Drula E."/>
            <person name="Lipzen A."/>
            <person name="Balint B."/>
            <person name="Henrissat B."/>
            <person name="Andreopoulos B."/>
            <person name="Martin F.M."/>
            <person name="Harder C.B."/>
            <person name="Rigling D."/>
            <person name="Ford K.L."/>
            <person name="Foster G.D."/>
            <person name="Pangilinan J."/>
            <person name="Papanicolaou A."/>
            <person name="Barry K."/>
            <person name="LaButti K."/>
            <person name="Viragh M."/>
            <person name="Koriabine M."/>
            <person name="Yan M."/>
            <person name="Riley R."/>
            <person name="Champramary S."/>
            <person name="Plett K.L."/>
            <person name="Tsai I.J."/>
            <person name="Slot J."/>
            <person name="Sipos G."/>
            <person name="Plett J."/>
            <person name="Nagy L.G."/>
            <person name="Grigoriev I.V."/>
        </authorList>
    </citation>
    <scope>NUCLEOTIDE SEQUENCE</scope>
    <source>
        <strain evidence="1">CCBAS 213</strain>
    </source>
</reference>
<dbReference type="EMBL" id="JAUEPS010000046">
    <property type="protein sequence ID" value="KAK0446599.1"/>
    <property type="molecule type" value="Genomic_DNA"/>
</dbReference>
<dbReference type="GeneID" id="85353584"/>
<proteinExistence type="predicted"/>
<evidence type="ECO:0000313" key="2">
    <source>
        <dbReference type="Proteomes" id="UP001175211"/>
    </source>
</evidence>
<name>A0AA39MUK4_ARMTA</name>